<sequence>MREDIQINERALVLSEQLVEVLESIYDPEIELDIYNLGLVYEINIDEAGFCKVIMTFTDSGCSCADTMPGELVTALKTIDGIEDAQVEIVWSPAWKMTRISRLGRITLGISPKRK</sequence>
<feature type="domain" description="MIP18 family-like" evidence="1">
    <location>
        <begin position="16"/>
        <end position="89"/>
    </location>
</feature>
<evidence type="ECO:0000313" key="3">
    <source>
        <dbReference type="Proteomes" id="UP000073434"/>
    </source>
</evidence>
<accession>A0A0Z8DIH1</accession>
<reference evidence="2 3" key="1">
    <citation type="submission" date="2016-02" db="EMBL/GenBank/DDBJ databases">
        <authorList>
            <consortium name="Pathogen Informatics"/>
        </authorList>
    </citation>
    <scope>NUCLEOTIDE SEQUENCE [LARGE SCALE GENOMIC DNA]</scope>
    <source>
        <strain evidence="2 3">LSS23</strain>
    </source>
</reference>
<organism evidence="2 3">
    <name type="scientific">Streptococcus suis</name>
    <dbReference type="NCBI Taxonomy" id="1307"/>
    <lineage>
        <taxon>Bacteria</taxon>
        <taxon>Bacillati</taxon>
        <taxon>Bacillota</taxon>
        <taxon>Bacilli</taxon>
        <taxon>Lactobacillales</taxon>
        <taxon>Streptococcaceae</taxon>
        <taxon>Streptococcus</taxon>
    </lineage>
</organism>
<dbReference type="Gene3D" id="3.30.300.130">
    <property type="entry name" value="Fe-S cluster assembly (FSCA)"/>
    <property type="match status" value="1"/>
</dbReference>
<dbReference type="SUPFAM" id="SSF117916">
    <property type="entry name" value="Fe-S cluster assembly (FSCA) domain-like"/>
    <property type="match status" value="1"/>
</dbReference>
<dbReference type="AlphaFoldDB" id="A0A0Z8DIH1"/>
<dbReference type="Proteomes" id="UP000073434">
    <property type="component" value="Unassembled WGS sequence"/>
</dbReference>
<dbReference type="InterPro" id="IPR034904">
    <property type="entry name" value="FSCA_dom_sf"/>
</dbReference>
<dbReference type="RefSeq" id="WP_044687597.1">
    <property type="nucleotide sequence ID" value="NZ_CEEW01000007.1"/>
</dbReference>
<dbReference type="InterPro" id="IPR002744">
    <property type="entry name" value="MIP18-like"/>
</dbReference>
<protein>
    <submittedName>
        <fullName evidence="2">Metal-sulfur cluster biosynthetic protein</fullName>
    </submittedName>
</protein>
<name>A0A0Z8DIH1_STRSU</name>
<evidence type="ECO:0000259" key="1">
    <source>
        <dbReference type="Pfam" id="PF01883"/>
    </source>
</evidence>
<evidence type="ECO:0000313" key="2">
    <source>
        <dbReference type="EMBL" id="CYU44728.1"/>
    </source>
</evidence>
<gene>
    <name evidence="2" type="ORF">ERS132385_00868</name>
</gene>
<dbReference type="EMBL" id="FIFW01000006">
    <property type="protein sequence ID" value="CYU44728.1"/>
    <property type="molecule type" value="Genomic_DNA"/>
</dbReference>
<dbReference type="InterPro" id="IPR052339">
    <property type="entry name" value="Fe-S_Maturation_MIP18"/>
</dbReference>
<proteinExistence type="predicted"/>
<dbReference type="PANTHER" id="PTHR42831">
    <property type="entry name" value="FE-S PROTEIN MATURATION AUXILIARY FACTOR YITW"/>
    <property type="match status" value="1"/>
</dbReference>
<dbReference type="Pfam" id="PF01883">
    <property type="entry name" value="FeS_assembly_P"/>
    <property type="match status" value="1"/>
</dbReference>
<dbReference type="PANTHER" id="PTHR42831:SF1">
    <property type="entry name" value="FE-S PROTEIN MATURATION AUXILIARY FACTOR YITW"/>
    <property type="match status" value="1"/>
</dbReference>